<accession>A0A4V1EI84</accession>
<dbReference type="OrthoDB" id="123261at2"/>
<dbReference type="EMBL" id="CP040078">
    <property type="protein sequence ID" value="QCP52880.1"/>
    <property type="molecule type" value="Genomic_DNA"/>
</dbReference>
<evidence type="ECO:0000256" key="1">
    <source>
        <dbReference type="SAM" id="Phobius"/>
    </source>
</evidence>
<dbReference type="RefSeq" id="WP_137335651.1">
    <property type="nucleotide sequence ID" value="NZ_CP040078.1"/>
</dbReference>
<dbReference type="InterPro" id="IPR021741">
    <property type="entry name" value="DUF3311"/>
</dbReference>
<dbReference type="Pfam" id="PF11755">
    <property type="entry name" value="DUF3311"/>
    <property type="match status" value="1"/>
</dbReference>
<reference evidence="2 3" key="1">
    <citation type="submission" date="2019-05" db="EMBL/GenBank/DDBJ databases">
        <title>Burkholderia sp. DHOD12, isolated from subtropical forest soil.</title>
        <authorList>
            <person name="Gao Z.-H."/>
            <person name="Qiu L.-H."/>
        </authorList>
    </citation>
    <scope>NUCLEOTIDE SEQUENCE [LARGE SCALE GENOMIC DNA]</scope>
    <source>
        <strain evidence="2 3">DHOD12</strain>
    </source>
</reference>
<name>A0A4V1EI84_9BURK</name>
<sequence>MKSRLKFSLLSLPIAAGLAVPFYNRATPTLGGWPFFYWWQTACVLAGALLTGAAYWLDERKALGAESHSARPDEGRAE</sequence>
<dbReference type="AlphaFoldDB" id="A0A4V1EI84"/>
<evidence type="ECO:0000313" key="2">
    <source>
        <dbReference type="EMBL" id="QCP52880.1"/>
    </source>
</evidence>
<feature type="transmembrane region" description="Helical" evidence="1">
    <location>
        <begin position="36"/>
        <end position="57"/>
    </location>
</feature>
<dbReference type="KEGG" id="tvl:FAZ95_27610"/>
<proteinExistence type="predicted"/>
<gene>
    <name evidence="2" type="ORF">FAZ95_27610</name>
</gene>
<evidence type="ECO:0000313" key="3">
    <source>
        <dbReference type="Proteomes" id="UP000298656"/>
    </source>
</evidence>
<keyword evidence="3" id="KW-1185">Reference proteome</keyword>
<keyword evidence="1" id="KW-0472">Membrane</keyword>
<organism evidence="2 3">
    <name type="scientific">Trinickia violacea</name>
    <dbReference type="NCBI Taxonomy" id="2571746"/>
    <lineage>
        <taxon>Bacteria</taxon>
        <taxon>Pseudomonadati</taxon>
        <taxon>Pseudomonadota</taxon>
        <taxon>Betaproteobacteria</taxon>
        <taxon>Burkholderiales</taxon>
        <taxon>Burkholderiaceae</taxon>
        <taxon>Trinickia</taxon>
    </lineage>
</organism>
<dbReference type="Proteomes" id="UP000298656">
    <property type="component" value="Chromosome 2"/>
</dbReference>
<keyword evidence="1" id="KW-0812">Transmembrane</keyword>
<protein>
    <submittedName>
        <fullName evidence="2">DUF3311 domain-containing protein</fullName>
    </submittedName>
</protein>
<keyword evidence="1" id="KW-1133">Transmembrane helix</keyword>